<dbReference type="EMBL" id="VYUT01000002">
    <property type="protein sequence ID" value="KAA9208068.1"/>
    <property type="molecule type" value="Genomic_DNA"/>
</dbReference>
<dbReference type="Proteomes" id="UP000326078">
    <property type="component" value="Unassembled WGS sequence"/>
</dbReference>
<dbReference type="GO" id="GO:0003677">
    <property type="term" value="F:DNA binding"/>
    <property type="evidence" value="ECO:0007669"/>
    <property type="project" value="UniProtKB-KW"/>
</dbReference>
<keyword evidence="1" id="KW-0238">DNA-binding</keyword>
<comment type="caution">
    <text evidence="1">The sequence shown here is derived from an EMBL/GenBank/DDBJ whole genome shotgun (WGS) entry which is preliminary data.</text>
</comment>
<protein>
    <submittedName>
        <fullName evidence="1">DNA-binding protein</fullName>
    </submittedName>
</protein>
<gene>
    <name evidence="1" type="ORF">F6X95_02030</name>
</gene>
<evidence type="ECO:0000313" key="1">
    <source>
        <dbReference type="EMBL" id="KAA9208068.1"/>
    </source>
</evidence>
<sequence length="99" mass="11802">MAKLSIDELDLSVTLREVIRETAAKEGKQQAFQFIEEYKKKLLLPRFMNYKQAAKYMNTSYNTLKYNFIEKQGLKVILMDGYEKIDQRDADEFLEKHKK</sequence>
<name>A0A5N0Z153_9ENTE</name>
<evidence type="ECO:0000313" key="2">
    <source>
        <dbReference type="Proteomes" id="UP000326078"/>
    </source>
</evidence>
<dbReference type="AlphaFoldDB" id="A0A5N0Z153"/>
<reference evidence="1 2" key="1">
    <citation type="submission" date="2019-09" db="EMBL/GenBank/DDBJ databases">
        <title>Vancomyinc resistant enterococci isolated from farm animals in Switzerland.</title>
        <authorList>
            <person name="Stevens M.J.A."/>
            <person name="Stephan R."/>
            <person name="Morach M."/>
            <person name="Nuesch-Inderbinen M."/>
        </authorList>
    </citation>
    <scope>NUCLEOTIDE SEQUENCE [LARGE SCALE GENOMIC DNA]</scope>
    <source>
        <strain evidence="1 2">GH27</strain>
    </source>
</reference>
<proteinExistence type="predicted"/>
<accession>A0A5N0Z153</accession>
<dbReference type="RefSeq" id="WP_104660221.1">
    <property type="nucleotide sequence ID" value="NZ_JAMRUQ010000007.1"/>
</dbReference>
<organism evidence="1 2">
    <name type="scientific">Enterococcus durans</name>
    <dbReference type="NCBI Taxonomy" id="53345"/>
    <lineage>
        <taxon>Bacteria</taxon>
        <taxon>Bacillati</taxon>
        <taxon>Bacillota</taxon>
        <taxon>Bacilli</taxon>
        <taxon>Lactobacillales</taxon>
        <taxon>Enterococcaceae</taxon>
        <taxon>Enterococcus</taxon>
    </lineage>
</organism>